<dbReference type="Pfam" id="PF12951">
    <property type="entry name" value="PATR"/>
    <property type="match status" value="6"/>
</dbReference>
<dbReference type="InterPro" id="IPR051551">
    <property type="entry name" value="Autotransporter_adhesion"/>
</dbReference>
<protein>
    <submittedName>
        <fullName evidence="3">Autotransporter domain-containing protein</fullName>
    </submittedName>
</protein>
<comment type="caution">
    <text evidence="3">The sequence shown here is derived from an EMBL/GenBank/DDBJ whole genome shotgun (WGS) entry which is preliminary data.</text>
</comment>
<dbReference type="InterPro" id="IPR011050">
    <property type="entry name" value="Pectin_lyase_fold/virulence"/>
</dbReference>
<name>A0A5C4JUN2_9HYPH</name>
<evidence type="ECO:0000256" key="1">
    <source>
        <dbReference type="ARBA" id="ARBA00022729"/>
    </source>
</evidence>
<reference evidence="3 4" key="1">
    <citation type="submission" date="2019-06" db="EMBL/GenBank/DDBJ databases">
        <title>Martelella lutilitoris sp. nov., isolated from a tidal mudflat.</title>
        <authorList>
            <person name="Kim Y.-J."/>
        </authorList>
    </citation>
    <scope>NUCLEOTIDE SEQUENCE [LARGE SCALE GENOMIC DNA]</scope>
    <source>
        <strain evidence="3 4">GH2-6</strain>
    </source>
</reference>
<dbReference type="SMART" id="SM00869">
    <property type="entry name" value="Autotransporter"/>
    <property type="match status" value="1"/>
</dbReference>
<gene>
    <name evidence="3" type="ORF">FF124_02830</name>
</gene>
<dbReference type="InterPro" id="IPR013425">
    <property type="entry name" value="Autotrns_rpt"/>
</dbReference>
<dbReference type="Pfam" id="PF03797">
    <property type="entry name" value="Autotransporter"/>
    <property type="match status" value="1"/>
</dbReference>
<dbReference type="InterPro" id="IPR006315">
    <property type="entry name" value="OM_autotransptr_brl_dom"/>
</dbReference>
<organism evidence="3 4">
    <name type="scientific">Martelella lutilitoris</name>
    <dbReference type="NCBI Taxonomy" id="2583532"/>
    <lineage>
        <taxon>Bacteria</taxon>
        <taxon>Pseudomonadati</taxon>
        <taxon>Pseudomonadota</taxon>
        <taxon>Alphaproteobacteria</taxon>
        <taxon>Hyphomicrobiales</taxon>
        <taxon>Aurantimonadaceae</taxon>
        <taxon>Martelella</taxon>
    </lineage>
</organism>
<dbReference type="SUPFAM" id="SSF103515">
    <property type="entry name" value="Autotransporter"/>
    <property type="match status" value="1"/>
</dbReference>
<feature type="domain" description="Autotransporter" evidence="2">
    <location>
        <begin position="1945"/>
        <end position="2222"/>
    </location>
</feature>
<dbReference type="EMBL" id="VCLB01000002">
    <property type="protein sequence ID" value="TNB48950.1"/>
    <property type="molecule type" value="Genomic_DNA"/>
</dbReference>
<dbReference type="NCBIfam" id="TIGR02601">
    <property type="entry name" value="autotrns_rpt"/>
    <property type="match status" value="5"/>
</dbReference>
<dbReference type="SUPFAM" id="SSF51126">
    <property type="entry name" value="Pectin lyase-like"/>
    <property type="match status" value="3"/>
</dbReference>
<keyword evidence="4" id="KW-1185">Reference proteome</keyword>
<keyword evidence="1" id="KW-0732">Signal</keyword>
<dbReference type="PANTHER" id="PTHR35037:SF3">
    <property type="entry name" value="C-TERMINAL REGION OF AIDA-LIKE PROTEIN"/>
    <property type="match status" value="1"/>
</dbReference>
<evidence type="ECO:0000313" key="4">
    <source>
        <dbReference type="Proteomes" id="UP000307874"/>
    </source>
</evidence>
<dbReference type="PANTHER" id="PTHR35037">
    <property type="entry name" value="C-TERMINAL REGION OF AIDA-LIKE PROTEIN"/>
    <property type="match status" value="1"/>
</dbReference>
<sequence>GSGSWTTASNKWSTINGEGNAAWAGSVGIFAGQNGGQVTVGSTMGFDRLEFQAVTAMSPTGYVLLGGAGGLLTLSPYSSSSGTLQVDNLVTATIGVNIQNGQNNANAAVSTLEKTGGGTLVFTGTKTYTGTTTISGGTLQLGDGTTNGGVDGNISVGASGTLVFNASPTLGFSTIVDSNGSTTAAMRVIGTGTVNFLSPSTNFAGTTTVESGTLNVMGTLGGNVDVTGGTLMGTGTIGGNVSVTGGTLSGTVANATPLAISGTLTLNPGSSLSVTLNATANTAPLITVDTLNLQGGTVMYMPTMLTDIGQHYNLIRYTTFDPAGSLGNLTLQNPMGQNYSLGNDGTFIYIIPESPVGQGAYWHPQTPPGSGNFGGPGSWTASGGQNWSNSQGQSPGPWTQSANAIFQGALSAAITVDSSAPILVNGLTFDTTGYSLISRTGQADVLTLNANGASVDIAVNAAMATIAVGMIDDGMTASPVTKTGVGTLVLTADNQYTGATTVSQGTLQLGDGTTNGSINRASTITVNPNATLTIMAEGTSTVTINNMLASGAGGGTAPQFNIGGTGTVSLNSLNRGITGFTGQTTVQSGATLTGNNGSIGGTTTVSDGAFLSGIANQPFGMDNLVLTDGIAGSSGSVIRAAFQAPAATPLFDASGDLTLGGLVNVTNANPVGGELGDGAYYLISYGNLTNSIDDLKIDVNSTGIGVNSQDVTVSMMTVGMRNIVAIVIGEGAQSYWNGSRDSGLQPVVGGNGRWTASSTDRNWTDSSGHPHGPWNQKTVAVFEGSDLPPPAVVTIDSSAGAGGAITVAGLSFAVDGYTLSGPQQTDALTLFSDFSDNLSKIEVRQDFTATLDVDLTGTAGIRKAGTGTLILNGDKTFSGGTRVAQGILQIGSTAGGGAVLNDISVDSTATLSLFAQNMSTLVFTNALSGVAGANLAIGGTGTVDFQSTSATNFTGATTVATGATLMSTSGGGIGGAVTVQGGATLSGAQADPTFTVGAGSLTLTDSMSMIIVSLNAQAPGNTPLFSVGDFHFDNGGTITVDVLNGADLPLNNHYVLFQYSGSRTTDLTLLAFAPGTNPNYHLQQQGTNQIVLAVTAPGDNFWNPGQTTVPQNLGGSGGWTADRFWSDSDSNPVPAPHDWTQGATAIFERNDGTVTVDSSGAAINVGGMTFTGVSYDINPNAAVDQLTLAPAGSNAVTVDVDTSGQTATINTILAGNAGLTKTGAGTLVLTADNQYTGETTVSAGTLVIGGSRSLPAGINLENPGATLEVNTNGPVTFGAANVISGTASNANFNIASGTVALNSNSGNFGGTTTVQGNTTLTGHGTLGGSVFIEGGGTISGSVNGGALTAGTQLTLVKTGSTASILAVELHETANASAVIQTGQLFISGATLQVTIDNGPALNDGTYPLIAYATRRLGELSLIAASGIATVNDVYYRLKANEMTPNGPGQIDLLVGEDAYLYWNGLTANPGTPMGAGGRGTWTMSNQNWTDAQGSPPGEWGSGGYGVFGGNAGGPVTVVSPNAPDNVIAVSGMQFTANGYTLAASSTQDVLNLVPQTSGADAEIDVVNPSGGGTTTATIDVPLIGSSGLNKKGDGTLILAGDNNYDGETTVSAGTLTSVNENSVPHDISIASAATWSWNVTTDATFGGVISDAVAPGGTFDINAGSGNTLTLTGASDQFSGTTNITSGLLFVPANAALGGTINVMGGARLTAKDSSLGSVHVAANGSMIIGSQTPVASTGTVTLDILDVDSSATLTFIMDYAGNMASQIVASGSVTIATGANVSVSPISGHLELGDEFVLIQATGNITWTETTTFSDNGVGGLIQVNPLNNHQLIVTATTSRNRLDCSAHHSACLVLDNVGGDLRTLLRELEDDGPTLLAALDQLSGSIYASSDAAMIANSRYLSDTTGRQVRAALGGIADGRQASAVSNYAAAPAVETPFGTFEETNSGIGVWATGYGSWSKLDGTAGSAALTDSVGGTFIGVDVGAFGSMRFGGVFGYGQSTYEVEGQNAKGSSDDYTLGLYGGGQWGGWGTDFGAAYTWHDISTSRSIDFSAFSDRISGSYDAGTFQVYGSFGYTFDMGDNFRLEPYADASYIHQTSDGFTETGGPAAFSRSASEMNTGFTTVGLRGAWDIPLGDYRSQLTGSAGWRHAYGDIDPTAALRFNGGDVFNMSGAPLAEDQAVFSVGWTTDFSENVSVGVSYTGQFGGGYKSQNLTGQIQIKF</sequence>
<dbReference type="OrthoDB" id="6053567at2"/>
<dbReference type="InterPro" id="IPR036709">
    <property type="entry name" value="Autotransporte_beta_dom_sf"/>
</dbReference>
<feature type="non-terminal residue" evidence="3">
    <location>
        <position position="1"/>
    </location>
</feature>
<dbReference type="Gene3D" id="2.40.128.130">
    <property type="entry name" value="Autotransporter beta-domain"/>
    <property type="match status" value="1"/>
</dbReference>
<accession>A0A5C4JUN2</accession>
<evidence type="ECO:0000313" key="3">
    <source>
        <dbReference type="EMBL" id="TNB48950.1"/>
    </source>
</evidence>
<dbReference type="Proteomes" id="UP000307874">
    <property type="component" value="Unassembled WGS sequence"/>
</dbReference>
<dbReference type="PROSITE" id="PS51208">
    <property type="entry name" value="AUTOTRANSPORTER"/>
    <property type="match status" value="1"/>
</dbReference>
<dbReference type="GO" id="GO:0019867">
    <property type="term" value="C:outer membrane"/>
    <property type="evidence" value="ECO:0007669"/>
    <property type="project" value="InterPro"/>
</dbReference>
<dbReference type="InterPro" id="IPR005546">
    <property type="entry name" value="Autotransporte_beta"/>
</dbReference>
<dbReference type="NCBIfam" id="TIGR01414">
    <property type="entry name" value="autotrans_barl"/>
    <property type="match status" value="1"/>
</dbReference>
<proteinExistence type="predicted"/>
<evidence type="ECO:0000259" key="2">
    <source>
        <dbReference type="PROSITE" id="PS51208"/>
    </source>
</evidence>